<gene>
    <name evidence="2" type="ORF">GNH96_13675</name>
</gene>
<proteinExistence type="predicted"/>
<reference evidence="3" key="1">
    <citation type="submission" date="2019-12" db="EMBL/GenBank/DDBJ databases">
        <authorList>
            <person name="Awala S.I."/>
            <person name="Rhee S.K."/>
        </authorList>
    </citation>
    <scope>NUCLEOTIDE SEQUENCE [LARGE SCALE GENOMIC DNA]</scope>
    <source>
        <strain evidence="3">IM1</strain>
    </source>
</reference>
<organism evidence="2 3">
    <name type="scientific">Methylococcus geothermalis</name>
    <dbReference type="NCBI Taxonomy" id="2681310"/>
    <lineage>
        <taxon>Bacteria</taxon>
        <taxon>Pseudomonadati</taxon>
        <taxon>Pseudomonadota</taxon>
        <taxon>Gammaproteobacteria</taxon>
        <taxon>Methylococcales</taxon>
        <taxon>Methylococcaceae</taxon>
        <taxon>Methylococcus</taxon>
    </lineage>
</organism>
<keyword evidence="3" id="KW-1185">Reference proteome</keyword>
<feature type="chain" id="PRO_5032926039" evidence="1">
    <location>
        <begin position="22"/>
        <end position="109"/>
    </location>
</feature>
<sequence>MKTLVCLAAVGLMSIAGSAVAERGINDGHQRRFDFGKFVEKQLTAYGEQWFGIARPLAASSTLSIDAATAEANPRVLASFGKGLRAQVVTAAPNAGANIDMMVACASPR</sequence>
<evidence type="ECO:0000313" key="3">
    <source>
        <dbReference type="Proteomes" id="UP000503004"/>
    </source>
</evidence>
<keyword evidence="1" id="KW-0732">Signal</keyword>
<feature type="signal peptide" evidence="1">
    <location>
        <begin position="1"/>
        <end position="21"/>
    </location>
</feature>
<evidence type="ECO:0000313" key="2">
    <source>
        <dbReference type="EMBL" id="QJD30907.1"/>
    </source>
</evidence>
<dbReference type="KEGG" id="metu:GNH96_13675"/>
<evidence type="ECO:0000256" key="1">
    <source>
        <dbReference type="SAM" id="SignalP"/>
    </source>
</evidence>
<accession>A0A858QAI1</accession>
<dbReference type="AlphaFoldDB" id="A0A858QAI1"/>
<dbReference type="EMBL" id="CP046565">
    <property type="protein sequence ID" value="QJD30907.1"/>
    <property type="molecule type" value="Genomic_DNA"/>
</dbReference>
<protein>
    <submittedName>
        <fullName evidence="2">Uncharacterized protein</fullName>
    </submittedName>
</protein>
<dbReference type="RefSeq" id="WP_169604184.1">
    <property type="nucleotide sequence ID" value="NZ_CP046565.1"/>
</dbReference>
<dbReference type="Proteomes" id="UP000503004">
    <property type="component" value="Chromosome"/>
</dbReference>
<name>A0A858QAI1_9GAMM</name>